<reference evidence="2 3" key="1">
    <citation type="submission" date="2018-06" db="EMBL/GenBank/DDBJ databases">
        <authorList>
            <consortium name="Pathogen Informatics"/>
            <person name="Doyle S."/>
        </authorList>
    </citation>
    <scope>NUCLEOTIDE SEQUENCE [LARGE SCALE GENOMIC DNA]</scope>
    <source>
        <strain evidence="2 3">NCTC12858</strain>
    </source>
</reference>
<dbReference type="EMBL" id="LS483447">
    <property type="protein sequence ID" value="SQH73982.1"/>
    <property type="molecule type" value="Genomic_DNA"/>
</dbReference>
<dbReference type="InterPro" id="IPR049279">
    <property type="entry name" value="DUF3108-like"/>
</dbReference>
<dbReference type="KEGG" id="pcre:NCTC12858_01863"/>
<sequence>MSHAAQSGSVQEVEGETNLRENQRRVFFPMEVGNIREVTNYNAKGKVTGSVRQEVKQVSKTPQGVRVSVFNTMYDKKGEVISSGEIAMQCQDNEFHADAKLLLDPNTMGPFKNMDVQVESVDIIYPSKMYVGQLLPEAQVSVRAAMSGVSLPPISIRAMDRKVLAIESVTTPAGTFECYKIGYEIQVKALLSQKMRGTEWIAEGVGMVKSESYDKRGKLVGQTVLTLMK</sequence>
<dbReference type="RefSeq" id="WP_023939716.1">
    <property type="nucleotide sequence ID" value="NZ_LS483447.1"/>
</dbReference>
<gene>
    <name evidence="2" type="ORF">NCTC12858_01863</name>
</gene>
<evidence type="ECO:0000313" key="2">
    <source>
        <dbReference type="EMBL" id="SQH73982.1"/>
    </source>
</evidence>
<dbReference type="Gene3D" id="2.40.360.20">
    <property type="match status" value="1"/>
</dbReference>
<feature type="domain" description="DUF3108" evidence="1">
    <location>
        <begin position="33"/>
        <end position="225"/>
    </location>
</feature>
<keyword evidence="3" id="KW-1185">Reference proteome</keyword>
<evidence type="ECO:0000259" key="1">
    <source>
        <dbReference type="Pfam" id="PF21347"/>
    </source>
</evidence>
<proteinExistence type="predicted"/>
<protein>
    <submittedName>
        <fullName evidence="2">Protein of uncharacterized function (DUF3108)</fullName>
    </submittedName>
</protein>
<evidence type="ECO:0000313" key="3">
    <source>
        <dbReference type="Proteomes" id="UP000249300"/>
    </source>
</evidence>
<dbReference type="AlphaFoldDB" id="A0A2X4SJ81"/>
<name>A0A2X4SJ81_9PORP</name>
<accession>A0A2X4SJ81</accession>
<dbReference type="Pfam" id="PF21347">
    <property type="entry name" value="DUF3108_like"/>
    <property type="match status" value="1"/>
</dbReference>
<dbReference type="Proteomes" id="UP000249300">
    <property type="component" value="Chromosome 1"/>
</dbReference>
<organism evidence="2 3">
    <name type="scientific">Porphyromonas crevioricanis</name>
    <dbReference type="NCBI Taxonomy" id="393921"/>
    <lineage>
        <taxon>Bacteria</taxon>
        <taxon>Pseudomonadati</taxon>
        <taxon>Bacteroidota</taxon>
        <taxon>Bacteroidia</taxon>
        <taxon>Bacteroidales</taxon>
        <taxon>Porphyromonadaceae</taxon>
        <taxon>Porphyromonas</taxon>
    </lineage>
</organism>